<evidence type="ECO:0000313" key="2">
    <source>
        <dbReference type="Proteomes" id="UP000054903"/>
    </source>
</evidence>
<protein>
    <submittedName>
        <fullName evidence="1">Lipoprotein</fullName>
    </submittedName>
</protein>
<comment type="caution">
    <text evidence="1">The sequence shown here is derived from an EMBL/GenBank/DDBJ whole genome shotgun (WGS) entry which is preliminary data.</text>
</comment>
<reference evidence="1" key="1">
    <citation type="submission" date="2016-01" db="EMBL/GenBank/DDBJ databases">
        <authorList>
            <person name="Peeters C."/>
        </authorList>
    </citation>
    <scope>NUCLEOTIDE SEQUENCE</scope>
    <source>
        <strain evidence="1">LMG 29320</strain>
    </source>
</reference>
<proteinExistence type="predicted"/>
<organism evidence="1 2">
    <name type="scientific">Caballeronia fortuita</name>
    <dbReference type="NCBI Taxonomy" id="1777138"/>
    <lineage>
        <taxon>Bacteria</taxon>
        <taxon>Pseudomonadati</taxon>
        <taxon>Pseudomonadota</taxon>
        <taxon>Betaproteobacteria</taxon>
        <taxon>Burkholderiales</taxon>
        <taxon>Burkholderiaceae</taxon>
        <taxon>Caballeronia</taxon>
    </lineage>
</organism>
<evidence type="ECO:0000313" key="1">
    <source>
        <dbReference type="EMBL" id="SAK53873.1"/>
    </source>
</evidence>
<dbReference type="STRING" id="1777138.AWB77_01476"/>
<gene>
    <name evidence="1" type="ORF">AWB77_01476</name>
</gene>
<dbReference type="Proteomes" id="UP000054903">
    <property type="component" value="Unassembled WGS sequence"/>
</dbReference>
<dbReference type="AlphaFoldDB" id="A0A158A7X4"/>
<dbReference type="PROSITE" id="PS51257">
    <property type="entry name" value="PROKAR_LIPOPROTEIN"/>
    <property type="match status" value="1"/>
</dbReference>
<keyword evidence="2" id="KW-1185">Reference proteome</keyword>
<dbReference type="EMBL" id="FCNX02000003">
    <property type="protein sequence ID" value="SAK53873.1"/>
    <property type="molecule type" value="Genomic_DNA"/>
</dbReference>
<accession>A0A158A7X4</accession>
<name>A0A158A7X4_9BURK</name>
<sequence length="503" mass="54062">MKPFTSFRRFGGVGAVAVSVVFALSGCGKDANKPAASASNDRYPGYKQVGESGDAAQLWFNSSDIGRSGSHYIVHALKAFPQGYARFDVATNCRDATQRLSGTQYRVDGTAEKEYPGNDGAVNAKSEPGMSELMSAACEIAMASRSIAGNFNVPAALELLYGPYDQTSKTARWEDATVPSDLAWRENLQLPVRGVMRVKGVATFDFSEGGKAKKVLVTDSMPEDGGCHGCTGLLGVAVFAKEGDKWKVESNHPYIASMGAMGSVGDRFDWVPAGDDLYALVVGGDDMHQGYQTVSTTAFVRTKEGSFVGVIDDGDTGTSDQETLLAQTTFIKGKNASHYDVKVAISYRLPGKSVYVADHVYQYSGGKYVLTKKDDPPKFVETAMPVSDGSAQSVNFSPSSSIGATPALEISAAIGPSFDCAKAKSDAERLICSDADLASRDVELASLFIKAKAAVSDKSGFKERTRQHWNYRENVCHDRECLVRWYADQRTALSHIADTGRMD</sequence>
<keyword evidence="1" id="KW-0449">Lipoprotein</keyword>
<dbReference type="RefSeq" id="WP_208601506.1">
    <property type="nucleotide sequence ID" value="NZ_FCNX02000003.1"/>
</dbReference>